<dbReference type="EMBL" id="JNHN01000173">
    <property type="protein sequence ID" value="KDS50889.1"/>
    <property type="molecule type" value="Genomic_DNA"/>
</dbReference>
<sequence length="38" mass="4092">MKYNKVKKAKNNKGCPGNPGTALALSYSAIQRRLSAPD</sequence>
<evidence type="ECO:0000313" key="1">
    <source>
        <dbReference type="EMBL" id="KDS50889.1"/>
    </source>
</evidence>
<dbReference type="EMBL" id="JNHN01000154">
    <property type="protein sequence ID" value="KDS52614.1"/>
    <property type="molecule type" value="Genomic_DNA"/>
</dbReference>
<evidence type="ECO:0000313" key="2">
    <source>
        <dbReference type="EMBL" id="KDS52614.1"/>
    </source>
</evidence>
<dbReference type="AlphaFoldDB" id="A0A078S307"/>
<proteinExistence type="predicted"/>
<organism evidence="2 3">
    <name type="scientific">Bacteroides uniformis str. 3978 T3 ii</name>
    <dbReference type="NCBI Taxonomy" id="1339349"/>
    <lineage>
        <taxon>Bacteria</taxon>
        <taxon>Pseudomonadati</taxon>
        <taxon>Bacteroidota</taxon>
        <taxon>Bacteroidia</taxon>
        <taxon>Bacteroidales</taxon>
        <taxon>Bacteroidaceae</taxon>
        <taxon>Bacteroides</taxon>
    </lineage>
</organism>
<reference evidence="2 3" key="1">
    <citation type="submission" date="2014-04" db="EMBL/GenBank/DDBJ databases">
        <authorList>
            <person name="Sears C."/>
            <person name="Carroll K."/>
            <person name="Sack B.R."/>
            <person name="Qadri F."/>
            <person name="Myers L.L."/>
            <person name="Chung G.-T."/>
            <person name="Escheverria P."/>
            <person name="Fraser C.M."/>
            <person name="Sadzewicz L."/>
            <person name="Shefchek K.A."/>
            <person name="Tallon L."/>
            <person name="Das S.P."/>
            <person name="Daugherty S."/>
            <person name="Mongodin E.F."/>
        </authorList>
    </citation>
    <scope>NUCLEOTIDE SEQUENCE [LARGE SCALE GENOMIC DNA]</scope>
    <source>
        <strain evidence="2 3">3978 T3 ii</strain>
    </source>
</reference>
<gene>
    <name evidence="1" type="ORF">M094_1017</name>
    <name evidence="2" type="ORF">M094_4525</name>
</gene>
<accession>A0A078S307</accession>
<evidence type="ECO:0000313" key="3">
    <source>
        <dbReference type="Proteomes" id="UP000028013"/>
    </source>
</evidence>
<dbReference type="Proteomes" id="UP000028013">
    <property type="component" value="Unassembled WGS sequence"/>
</dbReference>
<comment type="caution">
    <text evidence="2">The sequence shown here is derived from an EMBL/GenBank/DDBJ whole genome shotgun (WGS) entry which is preliminary data.</text>
</comment>
<protein>
    <submittedName>
        <fullName evidence="2">Uncharacterized protein</fullName>
    </submittedName>
</protein>
<name>A0A078S307_BACUN</name>